<dbReference type="AlphaFoldDB" id="A0AAF3FN42"/>
<feature type="domain" description="Protein kinase" evidence="14">
    <location>
        <begin position="1"/>
        <end position="99"/>
    </location>
</feature>
<evidence type="ECO:0000256" key="4">
    <source>
        <dbReference type="ARBA" id="ARBA00022527"/>
    </source>
</evidence>
<dbReference type="InterPro" id="IPR008271">
    <property type="entry name" value="Ser/Thr_kinase_AS"/>
</dbReference>
<dbReference type="Gene3D" id="1.10.510.10">
    <property type="entry name" value="Transferase(Phosphotransferase) domain 1"/>
    <property type="match status" value="1"/>
</dbReference>
<keyword evidence="8" id="KW-0547">Nucleotide-binding</keyword>
<dbReference type="Pfam" id="PF00069">
    <property type="entry name" value="Pkinase"/>
    <property type="match status" value="1"/>
</dbReference>
<dbReference type="PANTHER" id="PTHR23255:SF72">
    <property type="entry name" value="RECEPTOR PROTEIN SERINE_THREONINE KINASE"/>
    <property type="match status" value="1"/>
</dbReference>
<proteinExistence type="inferred from homology"/>
<name>A0AAF3FN42_9BILA</name>
<evidence type="ECO:0000256" key="5">
    <source>
        <dbReference type="ARBA" id="ARBA00022679"/>
    </source>
</evidence>
<evidence type="ECO:0000256" key="9">
    <source>
        <dbReference type="ARBA" id="ARBA00022777"/>
    </source>
</evidence>
<keyword evidence="10" id="KW-0067">ATP-binding</keyword>
<keyword evidence="12" id="KW-0472">Membrane</keyword>
<dbReference type="InterPro" id="IPR000719">
    <property type="entry name" value="Prot_kinase_dom"/>
</dbReference>
<dbReference type="InterPro" id="IPR000333">
    <property type="entry name" value="TGFB_receptor"/>
</dbReference>
<evidence type="ECO:0000256" key="13">
    <source>
        <dbReference type="ARBA" id="ARBA00023170"/>
    </source>
</evidence>
<evidence type="ECO:0000256" key="11">
    <source>
        <dbReference type="ARBA" id="ARBA00022989"/>
    </source>
</evidence>
<keyword evidence="15" id="KW-1185">Reference proteome</keyword>
<organism evidence="15 16">
    <name type="scientific">Mesorhabditis belari</name>
    <dbReference type="NCBI Taxonomy" id="2138241"/>
    <lineage>
        <taxon>Eukaryota</taxon>
        <taxon>Metazoa</taxon>
        <taxon>Ecdysozoa</taxon>
        <taxon>Nematoda</taxon>
        <taxon>Chromadorea</taxon>
        <taxon>Rhabditida</taxon>
        <taxon>Rhabditina</taxon>
        <taxon>Rhabditomorpha</taxon>
        <taxon>Rhabditoidea</taxon>
        <taxon>Rhabditidae</taxon>
        <taxon>Mesorhabditinae</taxon>
        <taxon>Mesorhabditis</taxon>
    </lineage>
</organism>
<dbReference type="PROSITE" id="PS00108">
    <property type="entry name" value="PROTEIN_KINASE_ST"/>
    <property type="match status" value="1"/>
</dbReference>
<protein>
    <recommendedName>
        <fullName evidence="3">receptor protein serine/threonine kinase</fullName>
        <ecNumber evidence="3">2.7.11.30</ecNumber>
    </recommendedName>
</protein>
<dbReference type="PROSITE" id="PS50011">
    <property type="entry name" value="PROTEIN_KINASE_DOM"/>
    <property type="match status" value="1"/>
</dbReference>
<evidence type="ECO:0000256" key="7">
    <source>
        <dbReference type="ARBA" id="ARBA00022729"/>
    </source>
</evidence>
<comment type="similarity">
    <text evidence="2">Belongs to the protein kinase superfamily. TKL Ser/Thr protein kinase family. TGFB receptor subfamily.</text>
</comment>
<keyword evidence="13" id="KW-0675">Receptor</keyword>
<keyword evidence="5" id="KW-0808">Transferase</keyword>
<evidence type="ECO:0000256" key="12">
    <source>
        <dbReference type="ARBA" id="ARBA00023136"/>
    </source>
</evidence>
<dbReference type="EC" id="2.7.11.30" evidence="3"/>
<evidence type="ECO:0000256" key="6">
    <source>
        <dbReference type="ARBA" id="ARBA00022692"/>
    </source>
</evidence>
<evidence type="ECO:0000256" key="10">
    <source>
        <dbReference type="ARBA" id="ARBA00022840"/>
    </source>
</evidence>
<dbReference type="Proteomes" id="UP000887575">
    <property type="component" value="Unassembled WGS sequence"/>
</dbReference>
<comment type="subcellular location">
    <subcellularLocation>
        <location evidence="1">Membrane</location>
        <topology evidence="1">Single-pass type I membrane protein</topology>
    </subcellularLocation>
</comment>
<dbReference type="SUPFAM" id="SSF56112">
    <property type="entry name" value="Protein kinase-like (PK-like)"/>
    <property type="match status" value="1"/>
</dbReference>
<dbReference type="WBParaSite" id="MBELARI_LOCUS8442">
    <property type="protein sequence ID" value="MBELARI_LOCUS8442"/>
    <property type="gene ID" value="MBELARI_LOCUS8442"/>
</dbReference>
<dbReference type="PANTHER" id="PTHR23255">
    <property type="entry name" value="TRANSFORMING GROWTH FACTOR-BETA RECEPTOR TYPE I AND II"/>
    <property type="match status" value="1"/>
</dbReference>
<evidence type="ECO:0000256" key="1">
    <source>
        <dbReference type="ARBA" id="ARBA00004479"/>
    </source>
</evidence>
<evidence type="ECO:0000313" key="15">
    <source>
        <dbReference type="Proteomes" id="UP000887575"/>
    </source>
</evidence>
<evidence type="ECO:0000256" key="8">
    <source>
        <dbReference type="ARBA" id="ARBA00022741"/>
    </source>
</evidence>
<evidence type="ECO:0000259" key="14">
    <source>
        <dbReference type="PROSITE" id="PS50011"/>
    </source>
</evidence>
<dbReference type="GO" id="GO:0004675">
    <property type="term" value="F:transmembrane receptor protein serine/threonine kinase activity"/>
    <property type="evidence" value="ECO:0007669"/>
    <property type="project" value="UniProtKB-EC"/>
</dbReference>
<evidence type="ECO:0000256" key="3">
    <source>
        <dbReference type="ARBA" id="ARBA00012401"/>
    </source>
</evidence>
<reference evidence="16" key="1">
    <citation type="submission" date="2024-02" db="UniProtKB">
        <authorList>
            <consortium name="WormBaseParasite"/>
        </authorList>
    </citation>
    <scope>IDENTIFICATION</scope>
</reference>
<sequence>MKWTREILCALVYLKSNRIAHRDVKSKNIFVTRDFNLKLGDFGVFKEFNSENEMTNDRIGTLSHMAPELLMDMSLSEQNIYQCDVFATGLVLWEIAMRK</sequence>
<keyword evidence="7" id="KW-0732">Signal</keyword>
<dbReference type="GO" id="GO:0005886">
    <property type="term" value="C:plasma membrane"/>
    <property type="evidence" value="ECO:0007669"/>
    <property type="project" value="TreeGrafter"/>
</dbReference>
<dbReference type="GO" id="GO:0005524">
    <property type="term" value="F:ATP binding"/>
    <property type="evidence" value="ECO:0007669"/>
    <property type="project" value="UniProtKB-KW"/>
</dbReference>
<accession>A0AAF3FN42</accession>
<keyword evidence="9" id="KW-0418">Kinase</keyword>
<keyword evidence="11" id="KW-1133">Transmembrane helix</keyword>
<evidence type="ECO:0000313" key="16">
    <source>
        <dbReference type="WBParaSite" id="MBELARI_LOCUS8442"/>
    </source>
</evidence>
<keyword evidence="6" id="KW-0812">Transmembrane</keyword>
<dbReference type="InterPro" id="IPR011009">
    <property type="entry name" value="Kinase-like_dom_sf"/>
</dbReference>
<keyword evidence="4" id="KW-0723">Serine/threonine-protein kinase</keyword>
<evidence type="ECO:0000256" key="2">
    <source>
        <dbReference type="ARBA" id="ARBA00009605"/>
    </source>
</evidence>